<feature type="binding site" description="via carbamate group" evidence="4">
    <location>
        <position position="144"/>
    </location>
    <ligand>
        <name>Zn(2+)</name>
        <dbReference type="ChEBI" id="CHEBI:29105"/>
        <label>2</label>
    </ligand>
</feature>
<dbReference type="CDD" id="cd00530">
    <property type="entry name" value="PTE"/>
    <property type="match status" value="1"/>
</dbReference>
<dbReference type="GO" id="GO:0008270">
    <property type="term" value="F:zinc ion binding"/>
    <property type="evidence" value="ECO:0007669"/>
    <property type="project" value="InterPro"/>
</dbReference>
<dbReference type="PROSITE" id="PS51347">
    <property type="entry name" value="PHOSPHOTRIESTERASE_2"/>
    <property type="match status" value="1"/>
</dbReference>
<comment type="caution">
    <text evidence="6">The sequence shown here is derived from an EMBL/GenBank/DDBJ whole genome shotgun (WGS) entry which is preliminary data.</text>
</comment>
<keyword evidence="2" id="KW-0378">Hydrolase</keyword>
<feature type="binding site" evidence="4">
    <location>
        <position position="23"/>
    </location>
    <ligand>
        <name>Zn(2+)</name>
        <dbReference type="ChEBI" id="CHEBI:29105"/>
        <label>1</label>
    </ligand>
</feature>
<dbReference type="PIRSF" id="PIRSF016839">
    <property type="entry name" value="PhP"/>
    <property type="match status" value="1"/>
</dbReference>
<sequence length="328" mass="35979">MTKMVNTVLGPVAADQLGKTLMHEHFFFGYPGYYGNTLYVNDREDVLKKGLEVAAKVKAHGVQTVVDATPNDCGRDPELLKEIAERSELNIICSTGYYYEGEGAPAYFKFKQGIGQAEEEIYELLMGEITNGIGKTGIKPGVIKLASSKDQITPYEEMFFKAAAKIQKETGISMITHTQEGTMGPEQAELLVSEGADPGRILIGHMDGNTDIKYHKRTLDTGVFVGFDRFGIQGFVGAPMDEDRVGLLIGLIGSGYEEQLMMSHDTVNVWLGKAPQFPAELAELIENWHVTHIFENIIPSLKNGGVTDEQINTILVGNPSRIFGGEVK</sequence>
<feature type="binding site" evidence="4">
    <location>
        <position position="177"/>
    </location>
    <ligand>
        <name>Zn(2+)</name>
        <dbReference type="ChEBI" id="CHEBI:29105"/>
        <label>2</label>
    </ligand>
</feature>
<dbReference type="PANTHER" id="PTHR10819">
    <property type="entry name" value="PHOSPHOTRIESTERASE-RELATED"/>
    <property type="match status" value="1"/>
</dbReference>
<dbReference type="Gene3D" id="3.20.20.140">
    <property type="entry name" value="Metal-dependent hydrolases"/>
    <property type="match status" value="1"/>
</dbReference>
<dbReference type="AlphaFoldDB" id="A0A2U1K7B6"/>
<keyword evidence="7" id="KW-1185">Reference proteome</keyword>
<dbReference type="SUPFAM" id="SSF51556">
    <property type="entry name" value="Metallo-dependent hydrolases"/>
    <property type="match status" value="1"/>
</dbReference>
<comment type="similarity">
    <text evidence="5">Belongs to the metallo-dependent hydrolases superfamily. Phosphotriesterase family.</text>
</comment>
<feature type="binding site" evidence="4">
    <location>
        <position position="205"/>
    </location>
    <ligand>
        <name>Zn(2+)</name>
        <dbReference type="ChEBI" id="CHEBI:29105"/>
        <label>2</label>
    </ligand>
</feature>
<dbReference type="EMBL" id="QCZG01000005">
    <property type="protein sequence ID" value="PWA12778.1"/>
    <property type="molecule type" value="Genomic_DNA"/>
</dbReference>
<evidence type="ECO:0000256" key="5">
    <source>
        <dbReference type="PROSITE-ProRule" id="PRU00679"/>
    </source>
</evidence>
<evidence type="ECO:0000256" key="3">
    <source>
        <dbReference type="PIRSR" id="PIRSR601559-50"/>
    </source>
</evidence>
<feature type="modified residue" description="N6-carboxylysine" evidence="3 5">
    <location>
        <position position="144"/>
    </location>
</feature>
<evidence type="ECO:0000256" key="4">
    <source>
        <dbReference type="PIRSR" id="PIRSR601559-51"/>
    </source>
</evidence>
<evidence type="ECO:0000256" key="2">
    <source>
        <dbReference type="ARBA" id="ARBA00022801"/>
    </source>
</evidence>
<feature type="binding site" evidence="4">
    <location>
        <position position="265"/>
    </location>
    <ligand>
        <name>Zn(2+)</name>
        <dbReference type="ChEBI" id="CHEBI:29105"/>
        <label>1</label>
    </ligand>
</feature>
<name>A0A2U1K7B6_9BACI</name>
<keyword evidence="1 4" id="KW-0479">Metal-binding</keyword>
<dbReference type="Proteomes" id="UP000245998">
    <property type="component" value="Unassembled WGS sequence"/>
</dbReference>
<comment type="cofactor">
    <cofactor evidence="4">
        <name>a divalent metal cation</name>
        <dbReference type="ChEBI" id="CHEBI:60240"/>
    </cofactor>
    <text evidence="4">Binds 2 divalent metal cations per subunit.</text>
</comment>
<proteinExistence type="inferred from homology"/>
<evidence type="ECO:0000313" key="6">
    <source>
        <dbReference type="EMBL" id="PWA12778.1"/>
    </source>
</evidence>
<evidence type="ECO:0000313" key="7">
    <source>
        <dbReference type="Proteomes" id="UP000245998"/>
    </source>
</evidence>
<dbReference type="InterPro" id="IPR032466">
    <property type="entry name" value="Metal_Hydrolase"/>
</dbReference>
<dbReference type="InterPro" id="IPR001559">
    <property type="entry name" value="Phosphotriesterase"/>
</dbReference>
<organism evidence="6 7">
    <name type="scientific">Pueribacillus theae</name>
    <dbReference type="NCBI Taxonomy" id="2171751"/>
    <lineage>
        <taxon>Bacteria</taxon>
        <taxon>Bacillati</taxon>
        <taxon>Bacillota</taxon>
        <taxon>Bacilli</taxon>
        <taxon>Bacillales</taxon>
        <taxon>Bacillaceae</taxon>
        <taxon>Pueribacillus</taxon>
    </lineage>
</organism>
<accession>A0A2U1K7B6</accession>
<feature type="binding site" evidence="4">
    <location>
        <position position="25"/>
    </location>
    <ligand>
        <name>Zn(2+)</name>
        <dbReference type="ChEBI" id="CHEBI:29105"/>
        <label>1</label>
    </ligand>
</feature>
<dbReference type="OrthoDB" id="105927at2"/>
<feature type="binding site" description="via carbamate group" evidence="4">
    <location>
        <position position="144"/>
    </location>
    <ligand>
        <name>Zn(2+)</name>
        <dbReference type="ChEBI" id="CHEBI:29105"/>
        <label>1</label>
    </ligand>
</feature>
<evidence type="ECO:0000256" key="1">
    <source>
        <dbReference type="ARBA" id="ARBA00022723"/>
    </source>
</evidence>
<dbReference type="Pfam" id="PF02126">
    <property type="entry name" value="PTE"/>
    <property type="match status" value="1"/>
</dbReference>
<dbReference type="GO" id="GO:0016787">
    <property type="term" value="F:hydrolase activity"/>
    <property type="evidence" value="ECO:0007669"/>
    <property type="project" value="UniProtKB-KW"/>
</dbReference>
<dbReference type="PANTHER" id="PTHR10819:SF3">
    <property type="entry name" value="PHOSPHOTRIESTERASE-RELATED PROTEIN"/>
    <property type="match status" value="1"/>
</dbReference>
<reference evidence="6 7" key="1">
    <citation type="submission" date="2018-04" db="EMBL/GenBank/DDBJ databases">
        <title>Camelliibacillus theae gen. nov., sp. nov., isolated from Pu'er tea.</title>
        <authorList>
            <person name="Niu L."/>
        </authorList>
    </citation>
    <scope>NUCLEOTIDE SEQUENCE [LARGE SCALE GENOMIC DNA]</scope>
    <source>
        <strain evidence="6 7">T8</strain>
    </source>
</reference>
<dbReference type="RefSeq" id="WP_116553559.1">
    <property type="nucleotide sequence ID" value="NZ_QCZG01000005.1"/>
</dbReference>
<protein>
    <submittedName>
        <fullName evidence="6">Phosphotriesterase-related protein</fullName>
    </submittedName>
</protein>
<gene>
    <name evidence="6" type="ORF">DCC39_03785</name>
</gene>